<dbReference type="PhylomeDB" id="S7ZWV5"/>
<dbReference type="GO" id="GO:0001002">
    <property type="term" value="F:RNA polymerase III type 1 promoter sequence-specific DNA binding"/>
    <property type="evidence" value="ECO:0007669"/>
    <property type="project" value="TreeGrafter"/>
</dbReference>
<dbReference type="GO" id="GO:0006384">
    <property type="term" value="P:transcription initiation at RNA polymerase III promoter"/>
    <property type="evidence" value="ECO:0007669"/>
    <property type="project" value="InterPro"/>
</dbReference>
<dbReference type="InterPro" id="IPR040454">
    <property type="entry name" value="TF_IIIC_Tfc1/Sfc1"/>
</dbReference>
<dbReference type="PANTHER" id="PTHR13230">
    <property type="entry name" value="GENERAL TRANSCRIPTION FACTOR IIIC, POLYPEPTIDE 5"/>
    <property type="match status" value="1"/>
</dbReference>
<evidence type="ECO:0000259" key="7">
    <source>
        <dbReference type="Pfam" id="PF17682"/>
    </source>
</evidence>
<feature type="domain" description="Transcription factor IIIC subunit Tfc1/Sfc1 triple barrel" evidence="7">
    <location>
        <begin position="21"/>
        <end position="149"/>
    </location>
</feature>
<evidence type="ECO:0000256" key="5">
    <source>
        <dbReference type="SAM" id="MobiDB-lite"/>
    </source>
</evidence>
<keyword evidence="2" id="KW-0238">DNA-binding</keyword>
<feature type="compositionally biased region" description="Polar residues" evidence="5">
    <location>
        <begin position="99"/>
        <end position="109"/>
    </location>
</feature>
<evidence type="ECO:0008006" key="10">
    <source>
        <dbReference type="Google" id="ProtNLM"/>
    </source>
</evidence>
<keyword evidence="4" id="KW-0539">Nucleus</keyword>
<dbReference type="GO" id="GO:0000127">
    <property type="term" value="C:transcription factor TFIIIC complex"/>
    <property type="evidence" value="ECO:0007669"/>
    <property type="project" value="InterPro"/>
</dbReference>
<dbReference type="Proteomes" id="UP000019376">
    <property type="component" value="Unassembled WGS sequence"/>
</dbReference>
<keyword evidence="3" id="KW-0804">Transcription</keyword>
<evidence type="ECO:0000313" key="9">
    <source>
        <dbReference type="Proteomes" id="UP000019376"/>
    </source>
</evidence>
<accession>S7ZWV5</accession>
<evidence type="ECO:0000256" key="1">
    <source>
        <dbReference type="ARBA" id="ARBA00004123"/>
    </source>
</evidence>
<dbReference type="Pfam" id="PF17682">
    <property type="entry name" value="Tau95_N"/>
    <property type="match status" value="1"/>
</dbReference>
<feature type="domain" description="Transcription factor IIIC subunit 5 HTH" evidence="6">
    <location>
        <begin position="188"/>
        <end position="339"/>
    </location>
</feature>
<proteinExistence type="predicted"/>
<dbReference type="eggNOG" id="KOG2473">
    <property type="taxonomic scope" value="Eukaryota"/>
</dbReference>
<feature type="compositionally biased region" description="Acidic residues" evidence="5">
    <location>
        <begin position="587"/>
        <end position="605"/>
    </location>
</feature>
<feature type="compositionally biased region" description="Acidic residues" evidence="5">
    <location>
        <begin position="557"/>
        <end position="566"/>
    </location>
</feature>
<dbReference type="PANTHER" id="PTHR13230:SF5">
    <property type="entry name" value="GENERAL TRANSCRIPTION FACTOR 3C POLYPEPTIDE 5"/>
    <property type="match status" value="1"/>
</dbReference>
<evidence type="ECO:0000256" key="2">
    <source>
        <dbReference type="ARBA" id="ARBA00023125"/>
    </source>
</evidence>
<dbReference type="Gene3D" id="3.30.200.160">
    <property type="entry name" value="TFIIIC, subcomplex tauA, subunit Sfc1, barrel domain"/>
    <property type="match status" value="1"/>
</dbReference>
<organism evidence="8 9">
    <name type="scientific">Penicillium oxalicum (strain 114-2 / CGMCC 5302)</name>
    <name type="common">Penicillium decumbens</name>
    <dbReference type="NCBI Taxonomy" id="933388"/>
    <lineage>
        <taxon>Eukaryota</taxon>
        <taxon>Fungi</taxon>
        <taxon>Dikarya</taxon>
        <taxon>Ascomycota</taxon>
        <taxon>Pezizomycotina</taxon>
        <taxon>Eurotiomycetes</taxon>
        <taxon>Eurotiomycetidae</taxon>
        <taxon>Eurotiales</taxon>
        <taxon>Aspergillaceae</taxon>
        <taxon>Penicillium</taxon>
    </lineage>
</organism>
<dbReference type="InterPro" id="IPR019136">
    <property type="entry name" value="TF_IIIC_su-5_HTH"/>
</dbReference>
<keyword evidence="9" id="KW-1185">Reference proteome</keyword>
<dbReference type="AlphaFoldDB" id="S7ZWV5"/>
<evidence type="ECO:0000259" key="6">
    <source>
        <dbReference type="Pfam" id="PF09734"/>
    </source>
</evidence>
<dbReference type="EMBL" id="KB644415">
    <property type="protein sequence ID" value="EPS34924.1"/>
    <property type="molecule type" value="Genomic_DNA"/>
</dbReference>
<evidence type="ECO:0000256" key="4">
    <source>
        <dbReference type="ARBA" id="ARBA00023242"/>
    </source>
</evidence>
<sequence length="605" mass="67672">MEAPRESRTASFYKVPPLHLVSVEHPAVIQNLDKAIATLQGNAGIEKAMNLSLRPEDAMSRSIPSTSCPSNNVLLKVTVPRRTGRKRRKGTNDPFVDSSPDSSAASTGRRSAKDIMRRLEDNPLTYEVEAVGRIDRTHVFRGMPDFVYSTTRSAFANRFREQILPYDLEKMKQFDLDMSKGATIDADLIPPPSLSQVEVPFQYIYRQNPMVKKAIGQSGEVTTVNIQQAARVRTHLVAYDIPEVPTQPQEGLPPIEGLESGLRQMIQLLENLFEQRPAWTRRAIRNNLTTDEQRNYLRHAVPYVGYIFRSGPWRDAIIKLGHDPRTSPAYRDYQTFMFRILPREPELARDGGVGRRINPARIVSEDNQPTAGMADTHIFTGNLPLPRDGRIWMACDIADPILKNILYPPNPPNNFLRPSCEIITDGWFGNGTLAKVKTIMRCKIQTLIEDRQPRDAEFARIVTFPDHAYTEEDLSLFTVPLEGTTSREVAMATDVRASIKGAPLGKTRKGKTAMTSSMELPEDEDGTEEYGEGPEETEQLVIEGGMGNVTDAVMAEDGSEGEEEEMERVALWEQQAAAAVQAREAALAEEDENDESEDDLSDADD</sequence>
<dbReference type="GO" id="GO:0001003">
    <property type="term" value="F:RNA polymerase III type 2 promoter sequence-specific DNA binding"/>
    <property type="evidence" value="ECO:0007669"/>
    <property type="project" value="TreeGrafter"/>
</dbReference>
<evidence type="ECO:0000256" key="3">
    <source>
        <dbReference type="ARBA" id="ARBA00023163"/>
    </source>
</evidence>
<dbReference type="Pfam" id="PF09734">
    <property type="entry name" value="Tau95"/>
    <property type="match status" value="1"/>
</dbReference>
<dbReference type="InterPro" id="IPR042536">
    <property type="entry name" value="TFIIIC_tauA_Sfc1"/>
</dbReference>
<gene>
    <name evidence="8" type="ORF">PDE_09888</name>
</gene>
<dbReference type="InterPro" id="IPR041499">
    <property type="entry name" value="Tfc1/Sfc1_N"/>
</dbReference>
<name>S7ZWV5_PENO1</name>
<dbReference type="HOGENOM" id="CLU_016809_3_0_1"/>
<protein>
    <recommendedName>
        <fullName evidence="10">Transcription factor IIIC subunit 5 HTH domain-containing protein</fullName>
    </recommendedName>
</protein>
<feature type="region of interest" description="Disordered" evidence="5">
    <location>
        <begin position="80"/>
        <end position="114"/>
    </location>
</feature>
<feature type="compositionally biased region" description="Acidic residues" evidence="5">
    <location>
        <begin position="520"/>
        <end position="538"/>
    </location>
</feature>
<dbReference type="STRING" id="933388.S7ZWV5"/>
<comment type="subcellular location">
    <subcellularLocation>
        <location evidence="1">Nucleus</location>
    </subcellularLocation>
</comment>
<dbReference type="OrthoDB" id="5598268at2759"/>
<feature type="compositionally biased region" description="Low complexity" evidence="5">
    <location>
        <begin position="569"/>
        <end position="585"/>
    </location>
</feature>
<feature type="region of interest" description="Disordered" evidence="5">
    <location>
        <begin position="504"/>
        <end position="605"/>
    </location>
</feature>
<reference evidence="8 9" key="1">
    <citation type="journal article" date="2013" name="PLoS ONE">
        <title>Genomic and secretomic analyses reveal unique features of the lignocellulolytic enzyme system of Penicillium decumbens.</title>
        <authorList>
            <person name="Liu G."/>
            <person name="Zhang L."/>
            <person name="Wei X."/>
            <person name="Zou G."/>
            <person name="Qin Y."/>
            <person name="Ma L."/>
            <person name="Li J."/>
            <person name="Zheng H."/>
            <person name="Wang S."/>
            <person name="Wang C."/>
            <person name="Xun L."/>
            <person name="Zhao G.-P."/>
            <person name="Zhou Z."/>
            <person name="Qu Y."/>
        </authorList>
    </citation>
    <scope>NUCLEOTIDE SEQUENCE [LARGE SCALE GENOMIC DNA]</scope>
    <source>
        <strain evidence="9">114-2 / CGMCC 5302</strain>
    </source>
</reference>
<dbReference type="GO" id="GO:0005634">
    <property type="term" value="C:nucleus"/>
    <property type="evidence" value="ECO:0007669"/>
    <property type="project" value="UniProtKB-SubCell"/>
</dbReference>
<evidence type="ECO:0000313" key="8">
    <source>
        <dbReference type="EMBL" id="EPS34924.1"/>
    </source>
</evidence>